<evidence type="ECO:0000313" key="3">
    <source>
        <dbReference type="Proteomes" id="UP000236284"/>
    </source>
</evidence>
<organism evidence="2 3">
    <name type="scientific">Cylindrospermopsis raciborskii C07</name>
    <dbReference type="NCBI Taxonomy" id="2014886"/>
    <lineage>
        <taxon>Bacteria</taxon>
        <taxon>Bacillati</taxon>
        <taxon>Cyanobacteriota</taxon>
        <taxon>Cyanophyceae</taxon>
        <taxon>Nostocales</taxon>
        <taxon>Aphanizomenonaceae</taxon>
        <taxon>Cylindrospermopsis</taxon>
    </lineage>
</organism>
<dbReference type="Proteomes" id="UP000236284">
    <property type="component" value="Unassembled WGS sequence"/>
</dbReference>
<sequence length="147" mass="16754">MKISMGVFKNCMGVISKHEKHPESLATNQTFYRLKQRESVEENGQKQEVSQWLSISDIAISLSPLGFVIVWAVFLLILQKIRSALEEKMSLTVNGVSQVPCKNCKFFSNNHYLKCAVKPDIVLTEAAIDCSEYCPKKTKFTRRKFFG</sequence>
<evidence type="ECO:0000313" key="2">
    <source>
        <dbReference type="EMBL" id="PNK00639.1"/>
    </source>
</evidence>
<keyword evidence="1" id="KW-0812">Transmembrane</keyword>
<feature type="transmembrane region" description="Helical" evidence="1">
    <location>
        <begin position="58"/>
        <end position="78"/>
    </location>
</feature>
<keyword evidence="3" id="KW-1185">Reference proteome</keyword>
<name>A0ABX4WQ05_9CYAN</name>
<keyword evidence="1" id="KW-0472">Membrane</keyword>
<gene>
    <name evidence="2" type="ORF">CEP15_02220</name>
</gene>
<keyword evidence="1" id="KW-1133">Transmembrane helix</keyword>
<comment type="caution">
    <text evidence="2">The sequence shown here is derived from an EMBL/GenBank/DDBJ whole genome shotgun (WGS) entry which is preliminary data.</text>
</comment>
<accession>A0ABX4WQ05</accession>
<evidence type="ECO:0000256" key="1">
    <source>
        <dbReference type="SAM" id="Phobius"/>
    </source>
</evidence>
<dbReference type="EMBL" id="NJHS01000007">
    <property type="protein sequence ID" value="PNK00639.1"/>
    <property type="molecule type" value="Genomic_DNA"/>
</dbReference>
<proteinExistence type="predicted"/>
<reference evidence="2 3" key="1">
    <citation type="submission" date="2017-06" db="EMBL/GenBank/DDBJ databases">
        <title>Genome variation in co-occurring toxic Cylindrospermopsis raciborskii strains determines phenotypic plasticity.</title>
        <authorList>
            <person name="Willis A."/>
            <person name="Woodhouse J."/>
            <person name="Ongley S."/>
            <person name="Jex A."/>
            <person name="Burford M."/>
            <person name="Neilan B."/>
        </authorList>
    </citation>
    <scope>NUCLEOTIDE SEQUENCE [LARGE SCALE GENOMIC DNA]</scope>
    <source>
        <strain evidence="2 3">C07</strain>
    </source>
</reference>
<protein>
    <submittedName>
        <fullName evidence="2">Uncharacterized protein</fullName>
    </submittedName>
</protein>